<protein>
    <submittedName>
        <fullName evidence="1">Uncharacterized protein</fullName>
    </submittedName>
</protein>
<dbReference type="EMBL" id="GBXM01075769">
    <property type="protein sequence ID" value="JAH32808.1"/>
    <property type="molecule type" value="Transcribed_RNA"/>
</dbReference>
<proteinExistence type="predicted"/>
<evidence type="ECO:0000313" key="1">
    <source>
        <dbReference type="EMBL" id="JAH32808.1"/>
    </source>
</evidence>
<organism evidence="1">
    <name type="scientific">Anguilla anguilla</name>
    <name type="common">European freshwater eel</name>
    <name type="synonym">Muraena anguilla</name>
    <dbReference type="NCBI Taxonomy" id="7936"/>
    <lineage>
        <taxon>Eukaryota</taxon>
        <taxon>Metazoa</taxon>
        <taxon>Chordata</taxon>
        <taxon>Craniata</taxon>
        <taxon>Vertebrata</taxon>
        <taxon>Euteleostomi</taxon>
        <taxon>Actinopterygii</taxon>
        <taxon>Neopterygii</taxon>
        <taxon>Teleostei</taxon>
        <taxon>Anguilliformes</taxon>
        <taxon>Anguillidae</taxon>
        <taxon>Anguilla</taxon>
    </lineage>
</organism>
<accession>A0A0E9RX52</accession>
<dbReference type="AlphaFoldDB" id="A0A0E9RX52"/>
<reference evidence="1" key="2">
    <citation type="journal article" date="2015" name="Fish Shellfish Immunol.">
        <title>Early steps in the European eel (Anguilla anguilla)-Vibrio vulnificus interaction in the gills: Role of the RtxA13 toxin.</title>
        <authorList>
            <person name="Callol A."/>
            <person name="Pajuelo D."/>
            <person name="Ebbesson L."/>
            <person name="Teles M."/>
            <person name="MacKenzie S."/>
            <person name="Amaro C."/>
        </authorList>
    </citation>
    <scope>NUCLEOTIDE SEQUENCE</scope>
</reference>
<sequence>MTVMKIGKQSSSTKPAIFLVLWHPCQRVDLPCLLPVVRQRGCGDLWKRCPDDQSPGPNGCHCSACLQH</sequence>
<reference evidence="1" key="1">
    <citation type="submission" date="2014-11" db="EMBL/GenBank/DDBJ databases">
        <authorList>
            <person name="Amaro Gonzalez C."/>
        </authorList>
    </citation>
    <scope>NUCLEOTIDE SEQUENCE</scope>
</reference>
<name>A0A0E9RX52_ANGAN</name>